<dbReference type="AlphaFoldDB" id="A0A4P8XM27"/>
<evidence type="ECO:0000313" key="2">
    <source>
        <dbReference type="Proteomes" id="UP000300879"/>
    </source>
</evidence>
<proteinExistence type="predicted"/>
<sequence>MTETTYLPGVIDTLQDLVTKEVHIGVQGDEETAMIAGIHEYGSLKAGIPARSFVGTGKKKAQAPISKTVKAGVIELVTGNLSAKDLLQQIGDVGLSRVVKNFDKLRTPPLSPIYAKRKGNKKILHDEETLRDSLTSVVVSKGGRRR</sequence>
<dbReference type="RefSeq" id="WP_233281193.1">
    <property type="nucleotide sequence ID" value="NZ_CP040396.1"/>
</dbReference>
<organism evidence="1 2">
    <name type="scientific">Paenibacillus algicola</name>
    <dbReference type="NCBI Taxonomy" id="2565926"/>
    <lineage>
        <taxon>Bacteria</taxon>
        <taxon>Bacillati</taxon>
        <taxon>Bacillota</taxon>
        <taxon>Bacilli</taxon>
        <taxon>Bacillales</taxon>
        <taxon>Paenibacillaceae</taxon>
        <taxon>Paenibacillus</taxon>
    </lineage>
</organism>
<evidence type="ECO:0000313" key="1">
    <source>
        <dbReference type="EMBL" id="QCT02720.1"/>
    </source>
</evidence>
<reference evidence="1 2" key="1">
    <citation type="submission" date="2019-05" db="EMBL/GenBank/DDBJ databases">
        <authorList>
            <person name="Chen C."/>
        </authorList>
    </citation>
    <scope>NUCLEOTIDE SEQUENCE [LARGE SCALE GENOMIC DNA]</scope>
    <source>
        <strain evidence="1 2">HB172198</strain>
    </source>
</reference>
<dbReference type="KEGG" id="palo:E6C60_2005"/>
<name>A0A4P8XM27_9BACL</name>
<dbReference type="Proteomes" id="UP000300879">
    <property type="component" value="Chromosome"/>
</dbReference>
<accession>A0A4P8XM27</accession>
<dbReference type="EMBL" id="CP040396">
    <property type="protein sequence ID" value="QCT02720.1"/>
    <property type="molecule type" value="Genomic_DNA"/>
</dbReference>
<gene>
    <name evidence="1" type="ORF">E6C60_2005</name>
</gene>
<protein>
    <submittedName>
        <fullName evidence="1">Uncharacterized protein</fullName>
    </submittedName>
</protein>
<keyword evidence="2" id="KW-1185">Reference proteome</keyword>